<dbReference type="EMBL" id="FNBP01000012">
    <property type="protein sequence ID" value="SDG83756.1"/>
    <property type="molecule type" value="Genomic_DNA"/>
</dbReference>
<feature type="domain" description="CobQ/CobB/MinD/ParA nucleotide binding" evidence="1">
    <location>
        <begin position="4"/>
        <end position="166"/>
    </location>
</feature>
<dbReference type="STRING" id="218672.SAMN04489759_112119"/>
<dbReference type="AlphaFoldDB" id="A0A1G7XI13"/>
<dbReference type="PANTHER" id="PTHR13696:SF96">
    <property type="entry name" value="COBQ_COBB_MIND_PARA NUCLEOTIDE BINDING DOMAIN-CONTAINING PROTEIN"/>
    <property type="match status" value="1"/>
</dbReference>
<evidence type="ECO:0000313" key="3">
    <source>
        <dbReference type="Proteomes" id="UP000199399"/>
    </source>
</evidence>
<sequence>MIVISVVHQKGGVGKSTISQALATGLDGQTRIYDADHQGTTSRWVERRQEDGVDKPELAVGRIEQLPDLISQAENEGVNWFIIDTPPEHSGEVNLRTALSVADFAVMPTRAGANDVQVLPKTMRIARQIGVPFSVVMNEYDGRRSLHKQVLADLEDMATRNGQTVLRPLRSLAAHQDSTYAAQTAIEYAPSSDAARDMILLTREVTQITRGEQ</sequence>
<name>A0A1G7XI13_9RHOB</name>
<proteinExistence type="predicted"/>
<evidence type="ECO:0000259" key="1">
    <source>
        <dbReference type="Pfam" id="PF01656"/>
    </source>
</evidence>
<accession>A0A1G7XI13</accession>
<dbReference type="Gene3D" id="3.40.50.300">
    <property type="entry name" value="P-loop containing nucleotide triphosphate hydrolases"/>
    <property type="match status" value="1"/>
</dbReference>
<dbReference type="InterPro" id="IPR002586">
    <property type="entry name" value="CobQ/CobB/MinD/ParA_Nub-bd_dom"/>
</dbReference>
<dbReference type="InterPro" id="IPR050678">
    <property type="entry name" value="DNA_Partitioning_ATPase"/>
</dbReference>
<gene>
    <name evidence="2" type="ORF">SAMN04489759_112119</name>
</gene>
<dbReference type="PANTHER" id="PTHR13696">
    <property type="entry name" value="P-LOOP CONTAINING NUCLEOSIDE TRIPHOSPHATE HYDROLASE"/>
    <property type="match status" value="1"/>
</dbReference>
<dbReference type="InterPro" id="IPR027417">
    <property type="entry name" value="P-loop_NTPase"/>
</dbReference>
<dbReference type="Pfam" id="PF01656">
    <property type="entry name" value="CbiA"/>
    <property type="match status" value="1"/>
</dbReference>
<dbReference type="SUPFAM" id="SSF52540">
    <property type="entry name" value="P-loop containing nucleoside triphosphate hydrolases"/>
    <property type="match status" value="1"/>
</dbReference>
<organism evidence="2 3">
    <name type="scientific">Sulfitobacter delicatus</name>
    <dbReference type="NCBI Taxonomy" id="218672"/>
    <lineage>
        <taxon>Bacteria</taxon>
        <taxon>Pseudomonadati</taxon>
        <taxon>Pseudomonadota</taxon>
        <taxon>Alphaproteobacteria</taxon>
        <taxon>Rhodobacterales</taxon>
        <taxon>Roseobacteraceae</taxon>
        <taxon>Sulfitobacter</taxon>
    </lineage>
</organism>
<protein>
    <submittedName>
        <fullName evidence="2">CobQ/CobB/MinD/ParA nucleotide binding domain-containing protein</fullName>
    </submittedName>
</protein>
<dbReference type="RefSeq" id="WP_093743874.1">
    <property type="nucleotide sequence ID" value="NZ_FNBP01000012.1"/>
</dbReference>
<dbReference type="CDD" id="cd02042">
    <property type="entry name" value="ParAB_family"/>
    <property type="match status" value="1"/>
</dbReference>
<evidence type="ECO:0000313" key="2">
    <source>
        <dbReference type="EMBL" id="SDG83756.1"/>
    </source>
</evidence>
<reference evidence="3" key="1">
    <citation type="submission" date="2016-10" db="EMBL/GenBank/DDBJ databases">
        <authorList>
            <person name="Varghese N."/>
            <person name="Submissions S."/>
        </authorList>
    </citation>
    <scope>NUCLEOTIDE SEQUENCE [LARGE SCALE GENOMIC DNA]</scope>
    <source>
        <strain evidence="3">DSM 16477</strain>
    </source>
</reference>
<keyword evidence="3" id="KW-1185">Reference proteome</keyword>
<dbReference type="Proteomes" id="UP000199399">
    <property type="component" value="Unassembled WGS sequence"/>
</dbReference>
<dbReference type="OrthoDB" id="9804460at2"/>
<dbReference type="PIRSF" id="PIRSF009320">
    <property type="entry name" value="Nuc_binding_HP_1000"/>
    <property type="match status" value="1"/>
</dbReference>